<evidence type="ECO:0000256" key="9">
    <source>
        <dbReference type="SAM" id="Coils"/>
    </source>
</evidence>
<dbReference type="InterPro" id="IPR031378">
    <property type="entry name" value="SVBP"/>
</dbReference>
<organism evidence="11 12">
    <name type="scientific">Owenia fusiformis</name>
    <name type="common">Polychaete worm</name>
    <dbReference type="NCBI Taxonomy" id="6347"/>
    <lineage>
        <taxon>Eukaryota</taxon>
        <taxon>Metazoa</taxon>
        <taxon>Spiralia</taxon>
        <taxon>Lophotrochozoa</taxon>
        <taxon>Annelida</taxon>
        <taxon>Polychaeta</taxon>
        <taxon>Sedentaria</taxon>
        <taxon>Canalipalpata</taxon>
        <taxon>Sabellida</taxon>
        <taxon>Oweniida</taxon>
        <taxon>Oweniidae</taxon>
        <taxon>Owenia</taxon>
    </lineage>
</organism>
<comment type="caution">
    <text evidence="11">The sequence shown here is derived from an EMBL/GenBank/DDBJ whole genome shotgun (WGS) entry which is preliminary data.</text>
</comment>
<evidence type="ECO:0000256" key="2">
    <source>
        <dbReference type="ARBA" id="ARBA00004613"/>
    </source>
</evidence>
<evidence type="ECO:0000313" key="11">
    <source>
        <dbReference type="EMBL" id="CAH1773463.1"/>
    </source>
</evidence>
<feature type="region of interest" description="Disordered" evidence="10">
    <location>
        <begin position="138"/>
        <end position="194"/>
    </location>
</feature>
<evidence type="ECO:0000256" key="8">
    <source>
        <dbReference type="ARBA" id="ARBA00023212"/>
    </source>
</evidence>
<evidence type="ECO:0000256" key="6">
    <source>
        <dbReference type="ARBA" id="ARBA00022525"/>
    </source>
</evidence>
<comment type="similarity">
    <text evidence="3">Belongs to the SVBP family.</text>
</comment>
<keyword evidence="8" id="KW-0206">Cytoskeleton</keyword>
<evidence type="ECO:0000256" key="4">
    <source>
        <dbReference type="ARBA" id="ARBA00018251"/>
    </source>
</evidence>
<dbReference type="GO" id="GO:0005856">
    <property type="term" value="C:cytoskeleton"/>
    <property type="evidence" value="ECO:0007669"/>
    <property type="project" value="UniProtKB-SubCell"/>
</dbReference>
<dbReference type="PANTHER" id="PTHR34762:SF1">
    <property type="entry name" value="SMALL VASOHIBIN-BINDING PROTEIN"/>
    <property type="match status" value="1"/>
</dbReference>
<gene>
    <name evidence="11" type="ORF">OFUS_LOCUS1060</name>
</gene>
<keyword evidence="7 9" id="KW-0175">Coiled coil</keyword>
<evidence type="ECO:0000313" key="12">
    <source>
        <dbReference type="Proteomes" id="UP000749559"/>
    </source>
</evidence>
<dbReference type="EMBL" id="CAIIXF020000001">
    <property type="protein sequence ID" value="CAH1773463.1"/>
    <property type="molecule type" value="Genomic_DNA"/>
</dbReference>
<feature type="compositionally biased region" description="Basic residues" evidence="10">
    <location>
        <begin position="154"/>
        <end position="186"/>
    </location>
</feature>
<dbReference type="PANTHER" id="PTHR34762">
    <property type="entry name" value="SMALL VASOHIBIN-BINDING PROTEIN"/>
    <property type="match status" value="1"/>
</dbReference>
<sequence length="432" mass="48654">MTVPDVISRVAVMNIGLPNSRTELPESSGYRRFHSASSHHSVLLQEDQSGLQPISISVLPLHRPLSYDSLQSSNHQRVPPESNIQKGSLTGAEEADIIHQALNLNRFKIVPPVEIKPNDAVIKQNAWEGDDYFQASVQETGTKDEDDSWSISTKSKKKKKKKRTKSAKCKKNSKKSTNKVDKSHKHSSIDNNSCNGGLTLGVVAAAAPVTKKTPQISTTQQIKKVNHKVQSNTTEEPEKGSERLLTNERILKPQHSLCLPKMSMYPSASPRLSKSQSNSAYNSSNSSMLIRSQDNHAHEKLKVMKVYLSDKQSNTIKLLGLDLPCAPPATPMPDQLCRYEYIPSMTDVRSQRALKVRLNTLEKIEGQRKAKQRAEQVKQEQQNRKDQQIELKKFQRLQIYALNKVMTEFENKNFEEFCKVKGLNTSCKKSKK</sequence>
<accession>A0A8J1U815</accession>
<evidence type="ECO:0000256" key="1">
    <source>
        <dbReference type="ARBA" id="ARBA00004245"/>
    </source>
</evidence>
<protein>
    <recommendedName>
        <fullName evidence="4">Small vasohibin-binding protein</fullName>
    </recommendedName>
</protein>
<keyword evidence="12" id="KW-1185">Reference proteome</keyword>
<feature type="compositionally biased region" description="Low complexity" evidence="10">
    <location>
        <begin position="273"/>
        <end position="287"/>
    </location>
</feature>
<evidence type="ECO:0000256" key="3">
    <source>
        <dbReference type="ARBA" id="ARBA00006072"/>
    </source>
</evidence>
<name>A0A8J1U815_OWEFU</name>
<feature type="coiled-coil region" evidence="9">
    <location>
        <begin position="364"/>
        <end position="397"/>
    </location>
</feature>
<dbReference type="AlphaFoldDB" id="A0A8J1U815"/>
<dbReference type="OrthoDB" id="10035051at2759"/>
<evidence type="ECO:0000256" key="7">
    <source>
        <dbReference type="ARBA" id="ARBA00023054"/>
    </source>
</evidence>
<dbReference type="Proteomes" id="UP000749559">
    <property type="component" value="Unassembled WGS sequence"/>
</dbReference>
<dbReference type="Pfam" id="PF15674">
    <property type="entry name" value="CCDC23"/>
    <property type="match status" value="1"/>
</dbReference>
<dbReference type="GO" id="GO:0009306">
    <property type="term" value="P:protein secretion"/>
    <property type="evidence" value="ECO:0007669"/>
    <property type="project" value="TreeGrafter"/>
</dbReference>
<feature type="region of interest" description="Disordered" evidence="10">
    <location>
        <begin position="211"/>
        <end position="245"/>
    </location>
</feature>
<feature type="region of interest" description="Disordered" evidence="10">
    <location>
        <begin position="261"/>
        <end position="287"/>
    </location>
</feature>
<keyword evidence="6" id="KW-0964">Secreted</keyword>
<feature type="compositionally biased region" description="Basic and acidic residues" evidence="10">
    <location>
        <begin position="236"/>
        <end position="245"/>
    </location>
</feature>
<comment type="subcellular location">
    <subcellularLocation>
        <location evidence="1">Cytoplasm</location>
        <location evidence="1">Cytoskeleton</location>
    </subcellularLocation>
    <subcellularLocation>
        <location evidence="2">Secreted</location>
    </subcellularLocation>
</comment>
<keyword evidence="5" id="KW-0963">Cytoplasm</keyword>
<evidence type="ECO:0000256" key="5">
    <source>
        <dbReference type="ARBA" id="ARBA00022490"/>
    </source>
</evidence>
<dbReference type="GO" id="GO:0031397">
    <property type="term" value="P:negative regulation of protein ubiquitination"/>
    <property type="evidence" value="ECO:0007669"/>
    <property type="project" value="TreeGrafter"/>
</dbReference>
<feature type="compositionally biased region" description="Polar residues" evidence="10">
    <location>
        <begin position="215"/>
        <end position="234"/>
    </location>
</feature>
<dbReference type="GO" id="GO:0005576">
    <property type="term" value="C:extracellular region"/>
    <property type="evidence" value="ECO:0007669"/>
    <property type="project" value="UniProtKB-SubCell"/>
</dbReference>
<proteinExistence type="inferred from homology"/>
<reference evidence="11" key="1">
    <citation type="submission" date="2022-03" db="EMBL/GenBank/DDBJ databases">
        <authorList>
            <person name="Martin C."/>
        </authorList>
    </citation>
    <scope>NUCLEOTIDE SEQUENCE</scope>
</reference>
<evidence type="ECO:0000256" key="10">
    <source>
        <dbReference type="SAM" id="MobiDB-lite"/>
    </source>
</evidence>
<dbReference type="GO" id="GO:0045177">
    <property type="term" value="C:apical part of cell"/>
    <property type="evidence" value="ECO:0007669"/>
    <property type="project" value="TreeGrafter"/>
</dbReference>